<evidence type="ECO:0000256" key="1">
    <source>
        <dbReference type="ARBA" id="ARBA00004370"/>
    </source>
</evidence>
<proteinExistence type="predicted"/>
<dbReference type="PANTHER" id="PTHR23319:SF1">
    <property type="entry name" value="PROTEIN ASTER-C"/>
    <property type="match status" value="1"/>
</dbReference>
<reference evidence="6" key="2">
    <citation type="submission" date="2025-08" db="UniProtKB">
        <authorList>
            <consortium name="Ensembl"/>
        </authorList>
    </citation>
    <scope>IDENTIFICATION</scope>
    <source>
        <strain evidence="6">Hereford</strain>
    </source>
</reference>
<dbReference type="AlphaFoldDB" id="G3MZV7"/>
<dbReference type="GO" id="GO:0071397">
    <property type="term" value="P:cellular response to cholesterol"/>
    <property type="evidence" value="ECO:0007669"/>
    <property type="project" value="Ensembl"/>
</dbReference>
<keyword evidence="4" id="KW-1133">Transmembrane helix</keyword>
<evidence type="ECO:0000256" key="2">
    <source>
        <dbReference type="ARBA" id="ARBA00023136"/>
    </source>
</evidence>
<feature type="region of interest" description="Disordered" evidence="3">
    <location>
        <begin position="331"/>
        <end position="350"/>
    </location>
</feature>
<dbReference type="InterPro" id="IPR031968">
    <property type="entry name" value="VASt"/>
</dbReference>
<dbReference type="PANTHER" id="PTHR23319">
    <property type="entry name" value="GRAM DOMAIN CONTAINING 1B, ISOFORM E"/>
    <property type="match status" value="1"/>
</dbReference>
<comment type="subcellular location">
    <subcellularLocation>
        <location evidence="1">Membrane</location>
    </subcellularLocation>
</comment>
<protein>
    <submittedName>
        <fullName evidence="6">GRAM domain containing 1C</fullName>
    </submittedName>
</protein>
<evidence type="ECO:0000313" key="8">
    <source>
        <dbReference type="VGNC" id="VGNC:29624"/>
    </source>
</evidence>
<evidence type="ECO:0000256" key="4">
    <source>
        <dbReference type="SAM" id="Phobius"/>
    </source>
</evidence>
<dbReference type="HOGENOM" id="CLU_015189_2_0_1"/>
<evidence type="ECO:0000313" key="7">
    <source>
        <dbReference type="Proteomes" id="UP000009136"/>
    </source>
</evidence>
<dbReference type="VGNC" id="VGNC:29624">
    <property type="gene designation" value="GRAMD1C"/>
</dbReference>
<dbReference type="GeneTree" id="ENSGT00940000158013"/>
<reference evidence="6" key="1">
    <citation type="submission" date="2018-03" db="EMBL/GenBank/DDBJ databases">
        <title>ARS-UCD1.2.</title>
        <authorList>
            <person name="Rosen B.D."/>
            <person name="Bickhart D.M."/>
            <person name="Koren S."/>
            <person name="Schnabel R.D."/>
            <person name="Hall R."/>
            <person name="Zimin A."/>
            <person name="Dreischer C."/>
            <person name="Schultheiss S."/>
            <person name="Schroeder S.G."/>
            <person name="Elsik C.G."/>
            <person name="Couldrey C."/>
            <person name="Liu G.E."/>
            <person name="Van Tassell C.P."/>
            <person name="Phillippy A.M."/>
            <person name="Smith T.P.L."/>
            <person name="Medrano J.F."/>
        </authorList>
    </citation>
    <scope>NUCLEOTIDE SEQUENCE [LARGE SCALE GENOMIC DNA]</scope>
    <source>
        <strain evidence="6">Hereford</strain>
    </source>
</reference>
<dbReference type="PROSITE" id="PS51778">
    <property type="entry name" value="VAST"/>
    <property type="match status" value="1"/>
</dbReference>
<reference evidence="6" key="3">
    <citation type="submission" date="2025-09" db="UniProtKB">
        <authorList>
            <consortium name="Ensembl"/>
        </authorList>
    </citation>
    <scope>IDENTIFICATION</scope>
    <source>
        <strain evidence="6">Hereford</strain>
    </source>
</reference>
<dbReference type="Pfam" id="PF16016">
    <property type="entry name" value="VASt"/>
    <property type="match status" value="1"/>
</dbReference>
<evidence type="ECO:0000259" key="5">
    <source>
        <dbReference type="PROSITE" id="PS51778"/>
    </source>
</evidence>
<evidence type="ECO:0000256" key="3">
    <source>
        <dbReference type="SAM" id="MobiDB-lite"/>
    </source>
</evidence>
<dbReference type="CTD" id="54762"/>
<dbReference type="Proteomes" id="UP000009136">
    <property type="component" value="Chromosome 1"/>
</dbReference>
<feature type="domain" description="VASt" evidence="5">
    <location>
        <begin position="148"/>
        <end position="306"/>
    </location>
</feature>
<dbReference type="GO" id="GO:0015485">
    <property type="term" value="F:cholesterol binding"/>
    <property type="evidence" value="ECO:0007669"/>
    <property type="project" value="Ensembl"/>
</dbReference>
<dbReference type="VEuPathDB" id="HostDB:ENSBTAG00000004971"/>
<organism evidence="6 7">
    <name type="scientific">Bos taurus</name>
    <name type="common">Bovine</name>
    <dbReference type="NCBI Taxonomy" id="9913"/>
    <lineage>
        <taxon>Eukaryota</taxon>
        <taxon>Metazoa</taxon>
        <taxon>Chordata</taxon>
        <taxon>Craniata</taxon>
        <taxon>Vertebrata</taxon>
        <taxon>Euteleostomi</taxon>
        <taxon>Mammalia</taxon>
        <taxon>Eutheria</taxon>
        <taxon>Laurasiatheria</taxon>
        <taxon>Artiodactyla</taxon>
        <taxon>Ruminantia</taxon>
        <taxon>Pecora</taxon>
        <taxon>Bovidae</taxon>
        <taxon>Bovinae</taxon>
        <taxon>Bos</taxon>
    </lineage>
</organism>
<feature type="region of interest" description="Disordered" evidence="3">
    <location>
        <begin position="66"/>
        <end position="116"/>
    </location>
</feature>
<dbReference type="Bgee" id="ENSBTAG00000004971">
    <property type="expression patterns" value="Expressed in thyroid gland and 106 other cell types or tissues"/>
</dbReference>
<name>G3MZV7_BOVIN</name>
<keyword evidence="7" id="KW-1185">Reference proteome</keyword>
<feature type="compositionally biased region" description="Basic and acidic residues" evidence="3">
    <location>
        <begin position="88"/>
        <end position="99"/>
    </location>
</feature>
<gene>
    <name evidence="6 8" type="primary">GRAMD1C</name>
</gene>
<dbReference type="GO" id="GO:0005886">
    <property type="term" value="C:plasma membrane"/>
    <property type="evidence" value="ECO:0007669"/>
    <property type="project" value="Ensembl"/>
</dbReference>
<dbReference type="GO" id="GO:0005789">
    <property type="term" value="C:endoplasmic reticulum membrane"/>
    <property type="evidence" value="ECO:0007669"/>
    <property type="project" value="Ensembl"/>
</dbReference>
<accession>G3MZV7</accession>
<sequence length="474" mass="54430">MEGLTRQEFWQLLQEDYGTELGLHAEEMENFSLSIEDTVRPRSLGRSSLDDYGERDEKLSKSISFTRESISRASESESIEGNSPKGGLWKEEPQSEKQIKSPSLTSEKRLSRQSSKSLDLNKNEYLSLDKSSTSDSVDEENILEKDLHGRLYINRVFHISAERMFELLFTSSRFMQRFSNSRNIIDVVSTPWNVEPGGDRLRTMTYTIVLNNPLTGKCTTATEKQRLYKESWEAQFYLVDAEVLTHDVPYHDYFYTLNRYCIIPSSKQKCRLRVSTDLKYKKQPWAIIKSLIEKNSEQSDLLMEESMVNQSMEDPGKLTGLRRRRRTFNRTAETAPKISSQRSSGDMSLEAKGDITGKKKEIESYNTVLIVVMSIFLLLLVLLNVMLSLKLSKIEYAAQSVYRLHLQEEKSLNLASDMVSRVEAVQKSKGQAHRLKGVLRDSIVTLEQLKSSLIMLQRTFDLLSKNKTGMTIQS</sequence>
<feature type="transmembrane region" description="Helical" evidence="4">
    <location>
        <begin position="368"/>
        <end position="387"/>
    </location>
</feature>
<feature type="compositionally biased region" description="Polar residues" evidence="3">
    <location>
        <begin position="331"/>
        <end position="346"/>
    </location>
</feature>
<dbReference type="InterPro" id="IPR051482">
    <property type="entry name" value="Cholesterol_transport"/>
</dbReference>
<dbReference type="GO" id="GO:0140268">
    <property type="term" value="C:endoplasmic reticulum-plasma membrane contact site"/>
    <property type="evidence" value="ECO:0007669"/>
    <property type="project" value="Ensembl"/>
</dbReference>
<dbReference type="GO" id="GO:0120020">
    <property type="term" value="F:cholesterol transfer activity"/>
    <property type="evidence" value="ECO:0007669"/>
    <property type="project" value="Ensembl"/>
</dbReference>
<keyword evidence="2 4" id="KW-0472">Membrane</keyword>
<dbReference type="eggNOG" id="KOG1032">
    <property type="taxonomic scope" value="Eukaryota"/>
</dbReference>
<dbReference type="Ensembl" id="ENSBTAT00000065613.4">
    <property type="protein sequence ID" value="ENSBTAP00000055111.4"/>
    <property type="gene ID" value="ENSBTAG00000004971.8"/>
</dbReference>
<evidence type="ECO:0000313" key="6">
    <source>
        <dbReference type="Ensembl" id="ENSBTAP00000055111.4"/>
    </source>
</evidence>
<keyword evidence="4" id="KW-0812">Transmembrane</keyword>